<gene>
    <name evidence="3" type="ORF">ACFS25_18825</name>
</gene>
<dbReference type="InterPro" id="IPR052893">
    <property type="entry name" value="TCS_response_regulator"/>
</dbReference>
<protein>
    <submittedName>
        <fullName evidence="3">Response regulator</fullName>
    </submittedName>
</protein>
<evidence type="ECO:0000313" key="3">
    <source>
        <dbReference type="EMBL" id="MFD2935842.1"/>
    </source>
</evidence>
<proteinExistence type="predicted"/>
<dbReference type="RefSeq" id="WP_381504094.1">
    <property type="nucleotide sequence ID" value="NZ_JBHUOM010000019.1"/>
</dbReference>
<dbReference type="EMBL" id="JBHUOM010000019">
    <property type="protein sequence ID" value="MFD2935842.1"/>
    <property type="molecule type" value="Genomic_DNA"/>
</dbReference>
<name>A0ABW6AMS5_9BACT</name>
<dbReference type="SUPFAM" id="SSF52172">
    <property type="entry name" value="CheY-like"/>
    <property type="match status" value="1"/>
</dbReference>
<evidence type="ECO:0000313" key="4">
    <source>
        <dbReference type="Proteomes" id="UP001597512"/>
    </source>
</evidence>
<keyword evidence="4" id="KW-1185">Reference proteome</keyword>
<sequence>MAFHSPADFGHSDAPTVWVVDDDEDDRLFICSAFEHTQRPINVLTLTDGDQLLPKLATCTHLPQLILLDINMTRQNGFETLRQLRNTPTFAHLPVVMLTTSSDTFDIQRSLALGANQFMTKPASYNQLLTLVDDLTKQWELA</sequence>
<feature type="modified residue" description="4-aspartylphosphate" evidence="1">
    <location>
        <position position="69"/>
    </location>
</feature>
<dbReference type="PROSITE" id="PS50110">
    <property type="entry name" value="RESPONSE_REGULATORY"/>
    <property type="match status" value="1"/>
</dbReference>
<accession>A0ABW6AMS5</accession>
<dbReference type="PANTHER" id="PTHR44520:SF2">
    <property type="entry name" value="RESPONSE REGULATOR RCP1"/>
    <property type="match status" value="1"/>
</dbReference>
<dbReference type="Gene3D" id="3.40.50.2300">
    <property type="match status" value="1"/>
</dbReference>
<comment type="caution">
    <text evidence="3">The sequence shown here is derived from an EMBL/GenBank/DDBJ whole genome shotgun (WGS) entry which is preliminary data.</text>
</comment>
<keyword evidence="1" id="KW-0597">Phosphoprotein</keyword>
<dbReference type="PANTHER" id="PTHR44520">
    <property type="entry name" value="RESPONSE REGULATOR RCP1-RELATED"/>
    <property type="match status" value="1"/>
</dbReference>
<dbReference type="SMART" id="SM00448">
    <property type="entry name" value="REC"/>
    <property type="match status" value="1"/>
</dbReference>
<evidence type="ECO:0000256" key="1">
    <source>
        <dbReference type="PROSITE-ProRule" id="PRU00169"/>
    </source>
</evidence>
<feature type="domain" description="Response regulatory" evidence="2">
    <location>
        <begin position="16"/>
        <end position="136"/>
    </location>
</feature>
<dbReference type="InterPro" id="IPR011006">
    <property type="entry name" value="CheY-like_superfamily"/>
</dbReference>
<evidence type="ECO:0000259" key="2">
    <source>
        <dbReference type="PROSITE" id="PS50110"/>
    </source>
</evidence>
<organism evidence="3 4">
    <name type="scientific">Spirosoma flavum</name>
    <dbReference type="NCBI Taxonomy" id="2048557"/>
    <lineage>
        <taxon>Bacteria</taxon>
        <taxon>Pseudomonadati</taxon>
        <taxon>Bacteroidota</taxon>
        <taxon>Cytophagia</taxon>
        <taxon>Cytophagales</taxon>
        <taxon>Cytophagaceae</taxon>
        <taxon>Spirosoma</taxon>
    </lineage>
</organism>
<dbReference type="Proteomes" id="UP001597512">
    <property type="component" value="Unassembled WGS sequence"/>
</dbReference>
<dbReference type="Pfam" id="PF00072">
    <property type="entry name" value="Response_reg"/>
    <property type="match status" value="1"/>
</dbReference>
<reference evidence="4" key="1">
    <citation type="journal article" date="2019" name="Int. J. Syst. Evol. Microbiol.">
        <title>The Global Catalogue of Microorganisms (GCM) 10K type strain sequencing project: providing services to taxonomists for standard genome sequencing and annotation.</title>
        <authorList>
            <consortium name="The Broad Institute Genomics Platform"/>
            <consortium name="The Broad Institute Genome Sequencing Center for Infectious Disease"/>
            <person name="Wu L."/>
            <person name="Ma J."/>
        </authorList>
    </citation>
    <scope>NUCLEOTIDE SEQUENCE [LARGE SCALE GENOMIC DNA]</scope>
    <source>
        <strain evidence="4">KCTC 52490</strain>
    </source>
</reference>
<dbReference type="InterPro" id="IPR001789">
    <property type="entry name" value="Sig_transdc_resp-reg_receiver"/>
</dbReference>